<proteinExistence type="predicted"/>
<name>A0A8T0PYZ8_PANVG</name>
<comment type="caution">
    <text evidence="1">The sequence shown here is derived from an EMBL/GenBank/DDBJ whole genome shotgun (WGS) entry which is preliminary data.</text>
</comment>
<reference evidence="1" key="1">
    <citation type="submission" date="2020-05" db="EMBL/GenBank/DDBJ databases">
        <title>WGS assembly of Panicum virgatum.</title>
        <authorList>
            <person name="Lovell J.T."/>
            <person name="Jenkins J."/>
            <person name="Shu S."/>
            <person name="Juenger T.E."/>
            <person name="Schmutz J."/>
        </authorList>
    </citation>
    <scope>NUCLEOTIDE SEQUENCE</scope>
    <source>
        <strain evidence="1">AP13</strain>
    </source>
</reference>
<protein>
    <submittedName>
        <fullName evidence="1">Uncharacterized protein</fullName>
    </submittedName>
</protein>
<dbReference type="EMBL" id="CM029050">
    <property type="protein sequence ID" value="KAG2565569.1"/>
    <property type="molecule type" value="Genomic_DNA"/>
</dbReference>
<dbReference type="Proteomes" id="UP000823388">
    <property type="component" value="Chromosome 7N"/>
</dbReference>
<gene>
    <name evidence="1" type="ORF">PVAP13_7NG121900</name>
</gene>
<keyword evidence="2" id="KW-1185">Reference proteome</keyword>
<organism evidence="1 2">
    <name type="scientific">Panicum virgatum</name>
    <name type="common">Blackwell switchgrass</name>
    <dbReference type="NCBI Taxonomy" id="38727"/>
    <lineage>
        <taxon>Eukaryota</taxon>
        <taxon>Viridiplantae</taxon>
        <taxon>Streptophyta</taxon>
        <taxon>Embryophyta</taxon>
        <taxon>Tracheophyta</taxon>
        <taxon>Spermatophyta</taxon>
        <taxon>Magnoliopsida</taxon>
        <taxon>Liliopsida</taxon>
        <taxon>Poales</taxon>
        <taxon>Poaceae</taxon>
        <taxon>PACMAD clade</taxon>
        <taxon>Panicoideae</taxon>
        <taxon>Panicodae</taxon>
        <taxon>Paniceae</taxon>
        <taxon>Panicinae</taxon>
        <taxon>Panicum</taxon>
        <taxon>Panicum sect. Hiantes</taxon>
    </lineage>
</organism>
<dbReference type="AlphaFoldDB" id="A0A8T0PYZ8"/>
<evidence type="ECO:0000313" key="1">
    <source>
        <dbReference type="EMBL" id="KAG2565569.1"/>
    </source>
</evidence>
<accession>A0A8T0PYZ8</accession>
<sequence>MLVHENKLIIIILSPRHLSPNLAQQQLRSFDLAPLRRSLPAWWICAKLAVASCPEGPRCVWACSRRVRSSGGELDDPRSGLPRTSAASVWPPCSDVRGVAAGRHSMQAPCAAMIPAATSGSHNDIGKNILLLFGLQHASLR</sequence>
<evidence type="ECO:0000313" key="2">
    <source>
        <dbReference type="Proteomes" id="UP000823388"/>
    </source>
</evidence>